<dbReference type="CDD" id="cd02165">
    <property type="entry name" value="NMNAT"/>
    <property type="match status" value="1"/>
</dbReference>
<dbReference type="Gene3D" id="3.40.50.620">
    <property type="entry name" value="HUPs"/>
    <property type="match status" value="1"/>
</dbReference>
<accession>A0ABS9KJQ4</accession>
<evidence type="ECO:0000313" key="14">
    <source>
        <dbReference type="Proteomes" id="UP001165366"/>
    </source>
</evidence>
<keyword evidence="8 11" id="KW-0067">ATP-binding</keyword>
<sequence length="193" mass="22437">MEKRVGIFGGSFDPVHKGHIKITRSFLKSGLIRELLILLTPSPPHKQARDQTDFSHRFEMLKLAFQTEEKIRVSDLERGLPQPSYTLQTIQHLQNRYPDSIFYLCLGEDSLRDFHKWHKYKKILERVTLLVARRPDVDTSSVDPEILEKVIFIDHEPVSISSTEIRNKRGEVTTTNLPPAVTEYIEKHQLYSS</sequence>
<dbReference type="GO" id="GO:0016779">
    <property type="term" value="F:nucleotidyltransferase activity"/>
    <property type="evidence" value="ECO:0007669"/>
    <property type="project" value="UniProtKB-KW"/>
</dbReference>
<comment type="function">
    <text evidence="1 11">Catalyzes the reversible adenylation of nicotinate mononucleotide (NaMN) to nicotinic acid adenine dinucleotide (NaAD).</text>
</comment>
<evidence type="ECO:0000256" key="6">
    <source>
        <dbReference type="ARBA" id="ARBA00022695"/>
    </source>
</evidence>
<proteinExistence type="inferred from homology"/>
<evidence type="ECO:0000259" key="12">
    <source>
        <dbReference type="Pfam" id="PF01467"/>
    </source>
</evidence>
<feature type="domain" description="Cytidyltransferase-like" evidence="12">
    <location>
        <begin position="7"/>
        <end position="167"/>
    </location>
</feature>
<keyword evidence="7 11" id="KW-0547">Nucleotide-binding</keyword>
<dbReference type="SUPFAM" id="SSF52374">
    <property type="entry name" value="Nucleotidylyl transferase"/>
    <property type="match status" value="1"/>
</dbReference>
<evidence type="ECO:0000256" key="8">
    <source>
        <dbReference type="ARBA" id="ARBA00022840"/>
    </source>
</evidence>
<evidence type="ECO:0000256" key="1">
    <source>
        <dbReference type="ARBA" id="ARBA00002324"/>
    </source>
</evidence>
<evidence type="ECO:0000256" key="9">
    <source>
        <dbReference type="ARBA" id="ARBA00023027"/>
    </source>
</evidence>
<dbReference type="EMBL" id="JAKLWS010000062">
    <property type="protein sequence ID" value="MCG2591064.1"/>
    <property type="molecule type" value="Genomic_DNA"/>
</dbReference>
<reference evidence="13" key="2">
    <citation type="submission" date="2024-05" db="EMBL/GenBank/DDBJ databases">
        <title>Rhodohalobacter halophilus gen. nov., sp. nov., a moderately halophilic member of the family Balneolaceae.</title>
        <authorList>
            <person name="Xia J."/>
        </authorList>
    </citation>
    <scope>NUCLEOTIDE SEQUENCE</scope>
    <source>
        <strain evidence="13">WB101</strain>
    </source>
</reference>
<evidence type="ECO:0000256" key="2">
    <source>
        <dbReference type="ARBA" id="ARBA00005019"/>
    </source>
</evidence>
<dbReference type="InterPro" id="IPR005248">
    <property type="entry name" value="NadD/NMNAT"/>
</dbReference>
<dbReference type="HAMAP" id="MF_00244">
    <property type="entry name" value="NaMN_adenylyltr"/>
    <property type="match status" value="1"/>
</dbReference>
<evidence type="ECO:0000256" key="4">
    <source>
        <dbReference type="ARBA" id="ARBA00022642"/>
    </source>
</evidence>
<evidence type="ECO:0000256" key="11">
    <source>
        <dbReference type="HAMAP-Rule" id="MF_00244"/>
    </source>
</evidence>
<dbReference type="NCBIfam" id="TIGR00125">
    <property type="entry name" value="cyt_tran_rel"/>
    <property type="match status" value="1"/>
</dbReference>
<dbReference type="PANTHER" id="PTHR39321:SF3">
    <property type="entry name" value="PHOSPHOPANTETHEINE ADENYLYLTRANSFERASE"/>
    <property type="match status" value="1"/>
</dbReference>
<name>A0ABS9KJQ4_9BACT</name>
<reference evidence="13" key="1">
    <citation type="submission" date="2022-01" db="EMBL/GenBank/DDBJ databases">
        <authorList>
            <person name="Wang Y."/>
        </authorList>
    </citation>
    <scope>NUCLEOTIDE SEQUENCE</scope>
    <source>
        <strain evidence="13">WB101</strain>
    </source>
</reference>
<dbReference type="InterPro" id="IPR014729">
    <property type="entry name" value="Rossmann-like_a/b/a_fold"/>
</dbReference>
<evidence type="ECO:0000313" key="13">
    <source>
        <dbReference type="EMBL" id="MCG2591064.1"/>
    </source>
</evidence>
<evidence type="ECO:0000256" key="7">
    <source>
        <dbReference type="ARBA" id="ARBA00022741"/>
    </source>
</evidence>
<comment type="pathway">
    <text evidence="2 11">Cofactor biosynthesis; NAD(+) biosynthesis; deamido-NAD(+) from nicotinate D-ribonucleotide: step 1/1.</text>
</comment>
<gene>
    <name evidence="11 13" type="primary">nadD</name>
    <name evidence="13" type="ORF">L6773_21010</name>
</gene>
<comment type="similarity">
    <text evidence="3 11">Belongs to the NadD family.</text>
</comment>
<dbReference type="InterPro" id="IPR004821">
    <property type="entry name" value="Cyt_trans-like"/>
</dbReference>
<evidence type="ECO:0000256" key="5">
    <source>
        <dbReference type="ARBA" id="ARBA00022679"/>
    </source>
</evidence>
<keyword evidence="6 11" id="KW-0548">Nucleotidyltransferase</keyword>
<protein>
    <recommendedName>
        <fullName evidence="11">Probable nicotinate-nucleotide adenylyltransferase</fullName>
        <ecNumber evidence="11">2.7.7.18</ecNumber>
    </recommendedName>
    <alternativeName>
        <fullName evidence="11">Deamido-NAD(+) diphosphorylase</fullName>
    </alternativeName>
    <alternativeName>
        <fullName evidence="11">Deamido-NAD(+) pyrophosphorylase</fullName>
    </alternativeName>
    <alternativeName>
        <fullName evidence="11">Nicotinate mononucleotide adenylyltransferase</fullName>
        <shortName evidence="11">NaMN adenylyltransferase</shortName>
    </alternativeName>
</protein>
<evidence type="ECO:0000256" key="10">
    <source>
        <dbReference type="ARBA" id="ARBA00048721"/>
    </source>
</evidence>
<evidence type="ECO:0000256" key="3">
    <source>
        <dbReference type="ARBA" id="ARBA00009014"/>
    </source>
</evidence>
<dbReference type="RefSeq" id="WP_237856618.1">
    <property type="nucleotide sequence ID" value="NZ_JAKLWS010000062.1"/>
</dbReference>
<dbReference type="NCBIfam" id="TIGR00482">
    <property type="entry name" value="nicotinate (nicotinamide) nucleotide adenylyltransferase"/>
    <property type="match status" value="1"/>
</dbReference>
<dbReference type="PANTHER" id="PTHR39321">
    <property type="entry name" value="NICOTINATE-NUCLEOTIDE ADENYLYLTRANSFERASE-RELATED"/>
    <property type="match status" value="1"/>
</dbReference>
<keyword evidence="5 11" id="KW-0808">Transferase</keyword>
<dbReference type="EC" id="2.7.7.18" evidence="11"/>
<keyword evidence="14" id="KW-1185">Reference proteome</keyword>
<comment type="caution">
    <text evidence="13">The sequence shown here is derived from an EMBL/GenBank/DDBJ whole genome shotgun (WGS) entry which is preliminary data.</text>
</comment>
<keyword evidence="9 11" id="KW-0520">NAD</keyword>
<organism evidence="13 14">
    <name type="scientific">Rhodohalobacter sulfatireducens</name>
    <dbReference type="NCBI Taxonomy" id="2911366"/>
    <lineage>
        <taxon>Bacteria</taxon>
        <taxon>Pseudomonadati</taxon>
        <taxon>Balneolota</taxon>
        <taxon>Balneolia</taxon>
        <taxon>Balneolales</taxon>
        <taxon>Balneolaceae</taxon>
        <taxon>Rhodohalobacter</taxon>
    </lineage>
</organism>
<comment type="catalytic activity">
    <reaction evidence="10 11">
        <text>nicotinate beta-D-ribonucleotide + ATP + H(+) = deamido-NAD(+) + diphosphate</text>
        <dbReference type="Rhea" id="RHEA:22860"/>
        <dbReference type="ChEBI" id="CHEBI:15378"/>
        <dbReference type="ChEBI" id="CHEBI:30616"/>
        <dbReference type="ChEBI" id="CHEBI:33019"/>
        <dbReference type="ChEBI" id="CHEBI:57502"/>
        <dbReference type="ChEBI" id="CHEBI:58437"/>
        <dbReference type="EC" id="2.7.7.18"/>
    </reaction>
</comment>
<dbReference type="Proteomes" id="UP001165366">
    <property type="component" value="Unassembled WGS sequence"/>
</dbReference>
<dbReference type="Pfam" id="PF01467">
    <property type="entry name" value="CTP_transf_like"/>
    <property type="match status" value="1"/>
</dbReference>
<keyword evidence="4 11" id="KW-0662">Pyridine nucleotide biosynthesis</keyword>